<sequence length="506" mass="55567">MSLYNSKAGNLKLIGIGLSCISRAKGEPRLELSSASFDFVTSFYTSSSRLFTCRSCIRSELVESDDSVSGSRGVCSTPRYGYLSGVSVDCPVSVGPTWGANDATAACSMATTVGVGRIASSIARSTDYHLPHLLPSLLAERLSFPLALCGSRPLFSIIASHALRSAFIAVATRLYDRYPQLAYRCLLRGALAMRQSLDLQGAVIHTKWSQPMFHCFPFATNRCSRTRRWWRSKRRSRPTSLASSRIINIDFSSFNSGSLDVVHYVSPTSAPLFFVAICYSLEISQKRRSLFVLSSGVLHLVGVNLTGHLLSSTAIDSASSYCRLIPPSPTVVASSSDAHRRCPYYFSVTVRSPLCLPLPSLTEEEEPSPVKRQQIPLLPHQNRSLATHTLCHYCIFRYHNCCHAAAPLSPTAALGPASSLYHSHQSQAPCCLIASSSSVVTRLRFPPVPTPAALNLHLWHRLLRYLLPITAIEIEHMLLCFLCFSKIQDLVVPPSIGVPARCFLPW</sequence>
<reference evidence="1 2" key="1">
    <citation type="journal article" date="2014" name="Agronomy (Basel)">
        <title>A Draft Genome Sequence for Ensete ventricosum, the Drought-Tolerant Tree Against Hunger.</title>
        <authorList>
            <person name="Harrison J."/>
            <person name="Moore K.A."/>
            <person name="Paszkiewicz K."/>
            <person name="Jones T."/>
            <person name="Grant M."/>
            <person name="Ambacheew D."/>
            <person name="Muzemil S."/>
            <person name="Studholme D.J."/>
        </authorList>
    </citation>
    <scope>NUCLEOTIDE SEQUENCE [LARGE SCALE GENOMIC DNA]</scope>
</reference>
<comment type="caution">
    <text evidence="1">The sequence shown here is derived from an EMBL/GenBank/DDBJ whole genome shotgun (WGS) entry which is preliminary data.</text>
</comment>
<evidence type="ECO:0000313" key="2">
    <source>
        <dbReference type="Proteomes" id="UP000287651"/>
    </source>
</evidence>
<protein>
    <submittedName>
        <fullName evidence="1">Uncharacterized protein</fullName>
    </submittedName>
</protein>
<gene>
    <name evidence="1" type="ORF">B296_00035441</name>
</gene>
<dbReference type="AlphaFoldDB" id="A0A426YWZ5"/>
<dbReference type="EMBL" id="AMZH03009714">
    <property type="protein sequence ID" value="RRT56252.1"/>
    <property type="molecule type" value="Genomic_DNA"/>
</dbReference>
<proteinExistence type="predicted"/>
<name>A0A426YWZ5_ENSVE</name>
<accession>A0A426YWZ5</accession>
<dbReference type="Proteomes" id="UP000287651">
    <property type="component" value="Unassembled WGS sequence"/>
</dbReference>
<organism evidence="1 2">
    <name type="scientific">Ensete ventricosum</name>
    <name type="common">Abyssinian banana</name>
    <name type="synonym">Musa ensete</name>
    <dbReference type="NCBI Taxonomy" id="4639"/>
    <lineage>
        <taxon>Eukaryota</taxon>
        <taxon>Viridiplantae</taxon>
        <taxon>Streptophyta</taxon>
        <taxon>Embryophyta</taxon>
        <taxon>Tracheophyta</taxon>
        <taxon>Spermatophyta</taxon>
        <taxon>Magnoliopsida</taxon>
        <taxon>Liliopsida</taxon>
        <taxon>Zingiberales</taxon>
        <taxon>Musaceae</taxon>
        <taxon>Ensete</taxon>
    </lineage>
</organism>
<evidence type="ECO:0000313" key="1">
    <source>
        <dbReference type="EMBL" id="RRT56252.1"/>
    </source>
</evidence>